<proteinExistence type="inferred from homology"/>
<name>A0ABV1J4X0_9FIRM</name>
<evidence type="ECO:0000256" key="1">
    <source>
        <dbReference type="ARBA" id="ARBA00001933"/>
    </source>
</evidence>
<dbReference type="GO" id="GO:0008483">
    <property type="term" value="F:transaminase activity"/>
    <property type="evidence" value="ECO:0007669"/>
    <property type="project" value="UniProtKB-KW"/>
</dbReference>
<dbReference type="Proteomes" id="UP001481872">
    <property type="component" value="Unassembled WGS sequence"/>
</dbReference>
<comment type="caution">
    <text evidence="5">The sequence shown here is derived from an EMBL/GenBank/DDBJ whole genome shotgun (WGS) entry which is preliminary data.</text>
</comment>
<accession>A0ABV1J4X0</accession>
<comment type="similarity">
    <text evidence="2">Belongs to the threonine aldolase family.</text>
</comment>
<comment type="cofactor">
    <cofactor evidence="1">
        <name>pyridoxal 5'-phosphate</name>
        <dbReference type="ChEBI" id="CHEBI:597326"/>
    </cofactor>
</comment>
<organism evidence="5 6">
    <name type="scientific">Aedoeadaptatus acetigenes</name>
    <dbReference type="NCBI Taxonomy" id="2981723"/>
    <lineage>
        <taxon>Bacteria</taxon>
        <taxon>Bacillati</taxon>
        <taxon>Bacillota</taxon>
        <taxon>Tissierellia</taxon>
        <taxon>Tissierellales</taxon>
        <taxon>Peptoniphilaceae</taxon>
        <taxon>Aedoeadaptatus</taxon>
    </lineage>
</organism>
<dbReference type="PANTHER" id="PTHR48097">
    <property type="entry name" value="L-THREONINE ALDOLASE-RELATED"/>
    <property type="match status" value="1"/>
</dbReference>
<dbReference type="EMBL" id="JBBNPS010000005">
    <property type="protein sequence ID" value="MEQ3353235.1"/>
    <property type="molecule type" value="Genomic_DNA"/>
</dbReference>
<feature type="domain" description="Aromatic amino acid beta-eliminating lyase/threonine aldolase" evidence="4">
    <location>
        <begin position="26"/>
        <end position="287"/>
    </location>
</feature>
<dbReference type="RefSeq" id="WP_108832013.1">
    <property type="nucleotide sequence ID" value="NZ_JBBNPS010000005.1"/>
</dbReference>
<sequence length="344" mass="38001">MFNFRNDYHDLCHPNVLKALAATDGEGNMGYGFDPHTERATRLIQEAAGGDYPVHFVHGGTAANVLALTFHLRPHEAIVSADLGHVVGHEVGAMEAAGHKVVTVKTEAGKYDPQALDEFIASFGDFHNVLPGIIYLSNTTETGLVYRKEELAAIKKVADKYNLPVYIDGARMASALTSEVNDVKLSEYMNYADIFSVGGTKNGALFGEALVFKSEDLAREFIYFQKQRALLMAKGFTLGAQYEALFTDDLFFENGRAANRAASYLARELAYLDVEFIYPPESNQLFIRLPKAVADELEKHGQFDIMGPKEDGTVPVRFVTDYNTTKDEIDGAIRLLEGLLKETL</sequence>
<dbReference type="Gene3D" id="3.40.640.10">
    <property type="entry name" value="Type I PLP-dependent aspartate aminotransferase-like (Major domain)"/>
    <property type="match status" value="1"/>
</dbReference>
<dbReference type="SUPFAM" id="SSF53383">
    <property type="entry name" value="PLP-dependent transferases"/>
    <property type="match status" value="1"/>
</dbReference>
<evidence type="ECO:0000259" key="4">
    <source>
        <dbReference type="Pfam" id="PF01212"/>
    </source>
</evidence>
<reference evidence="5 6" key="1">
    <citation type="submission" date="2024-04" db="EMBL/GenBank/DDBJ databases">
        <title>Human intestinal bacterial collection.</title>
        <authorList>
            <person name="Pauvert C."/>
            <person name="Hitch T.C.A."/>
            <person name="Clavel T."/>
        </authorList>
    </citation>
    <scope>NUCLEOTIDE SEQUENCE [LARGE SCALE GENOMIC DNA]</scope>
    <source>
        <strain evidence="5 6">CLA-SR-H026</strain>
    </source>
</reference>
<gene>
    <name evidence="5" type="ORF">AAA081_02820</name>
</gene>
<keyword evidence="6" id="KW-1185">Reference proteome</keyword>
<dbReference type="InterPro" id="IPR015424">
    <property type="entry name" value="PyrdxlP-dep_Trfase"/>
</dbReference>
<dbReference type="InterPro" id="IPR015422">
    <property type="entry name" value="PyrdxlP-dep_Trfase_small"/>
</dbReference>
<keyword evidence="3" id="KW-0663">Pyridoxal phosphate</keyword>
<evidence type="ECO:0000313" key="6">
    <source>
        <dbReference type="Proteomes" id="UP001481872"/>
    </source>
</evidence>
<protein>
    <submittedName>
        <fullName evidence="5">Aminotransferase class I/II-fold pyridoxal phosphate-dependent enzyme</fullName>
    </submittedName>
</protein>
<evidence type="ECO:0000256" key="2">
    <source>
        <dbReference type="ARBA" id="ARBA00006966"/>
    </source>
</evidence>
<dbReference type="PANTHER" id="PTHR48097:SF5">
    <property type="entry name" value="LOW SPECIFICITY L-THREONINE ALDOLASE"/>
    <property type="match status" value="1"/>
</dbReference>
<dbReference type="InterPro" id="IPR015421">
    <property type="entry name" value="PyrdxlP-dep_Trfase_major"/>
</dbReference>
<dbReference type="Gene3D" id="3.90.1150.10">
    <property type="entry name" value="Aspartate Aminotransferase, domain 1"/>
    <property type="match status" value="1"/>
</dbReference>
<keyword evidence="5" id="KW-0032">Aminotransferase</keyword>
<evidence type="ECO:0000256" key="3">
    <source>
        <dbReference type="ARBA" id="ARBA00022898"/>
    </source>
</evidence>
<dbReference type="Pfam" id="PF01212">
    <property type="entry name" value="Beta_elim_lyase"/>
    <property type="match status" value="1"/>
</dbReference>
<evidence type="ECO:0000313" key="5">
    <source>
        <dbReference type="EMBL" id="MEQ3353235.1"/>
    </source>
</evidence>
<dbReference type="InterPro" id="IPR001597">
    <property type="entry name" value="ArAA_b-elim_lyase/Thr_aldolase"/>
</dbReference>
<keyword evidence="5" id="KW-0808">Transferase</keyword>